<evidence type="ECO:0000313" key="1">
    <source>
        <dbReference type="EMBL" id="BDD08063.1"/>
    </source>
</evidence>
<name>A0AAU9CWU8_9BACT</name>
<dbReference type="RefSeq" id="WP_338393350.1">
    <property type="nucleotide sequence ID" value="NZ_AP025314.1"/>
</dbReference>
<proteinExistence type="predicted"/>
<keyword evidence="2" id="KW-1185">Reference proteome</keyword>
<dbReference type="EMBL" id="AP025314">
    <property type="protein sequence ID" value="BDD08063.1"/>
    <property type="molecule type" value="Genomic_DNA"/>
</dbReference>
<gene>
    <name evidence="1" type="ORF">FUAX_04950</name>
</gene>
<dbReference type="AlphaFoldDB" id="A0AAU9CWU8"/>
<reference evidence="1 2" key="1">
    <citation type="submission" date="2021-12" db="EMBL/GenBank/DDBJ databases">
        <title>Genome sequencing of bacteria with rrn-lacking chromosome and rrn-plasmid.</title>
        <authorList>
            <person name="Anda M."/>
            <person name="Iwasaki W."/>
        </authorList>
    </citation>
    <scope>NUCLEOTIDE SEQUENCE [LARGE SCALE GENOMIC DNA]</scope>
    <source>
        <strain evidence="1 2">DSM 100852</strain>
    </source>
</reference>
<sequence length="165" mass="18533">MGHHLTALIGKDTISRSKLKEYGLAVAFEKGYAIVILDDEAMDRLDDLLDKDTEALGENIEWDCELTLFLAKEIGLGVFALIKTDYFAGLGEQHACVYDGGDKKLDNVCINTVLRELGVECEGEQDEFDSINLSEYRQSEIYYWNPGNWADKKENMIGGRVLDSL</sequence>
<dbReference type="Proteomes" id="UP001348817">
    <property type="component" value="Chromosome"/>
</dbReference>
<protein>
    <submittedName>
        <fullName evidence="1">Uncharacterized protein</fullName>
    </submittedName>
</protein>
<organism evidence="1 2">
    <name type="scientific">Fulvitalea axinellae</name>
    <dbReference type="NCBI Taxonomy" id="1182444"/>
    <lineage>
        <taxon>Bacteria</taxon>
        <taxon>Pseudomonadati</taxon>
        <taxon>Bacteroidota</taxon>
        <taxon>Cytophagia</taxon>
        <taxon>Cytophagales</taxon>
        <taxon>Persicobacteraceae</taxon>
        <taxon>Fulvitalea</taxon>
    </lineage>
</organism>
<evidence type="ECO:0000313" key="2">
    <source>
        <dbReference type="Proteomes" id="UP001348817"/>
    </source>
</evidence>
<dbReference type="KEGG" id="fax:FUAX_04950"/>
<accession>A0AAU9CWU8</accession>